<protein>
    <submittedName>
        <fullName evidence="2">Pectinesterase inhibitor domain</fullName>
    </submittedName>
</protein>
<reference evidence="2 3" key="1">
    <citation type="submission" date="2023-12" db="EMBL/GenBank/DDBJ databases">
        <title>A high-quality genome assembly for Dillenia turbinata (Dilleniales).</title>
        <authorList>
            <person name="Chanderbali A."/>
        </authorList>
    </citation>
    <scope>NUCLEOTIDE SEQUENCE [LARGE SCALE GENOMIC DNA]</scope>
    <source>
        <strain evidence="2">LSX21</strain>
        <tissue evidence="2">Leaf</tissue>
    </source>
</reference>
<dbReference type="InterPro" id="IPR006501">
    <property type="entry name" value="Pectinesterase_inhib_dom"/>
</dbReference>
<dbReference type="GO" id="GO:0004857">
    <property type="term" value="F:enzyme inhibitor activity"/>
    <property type="evidence" value="ECO:0007669"/>
    <property type="project" value="InterPro"/>
</dbReference>
<feature type="non-terminal residue" evidence="2">
    <location>
        <position position="228"/>
    </location>
</feature>
<dbReference type="NCBIfam" id="TIGR01614">
    <property type="entry name" value="PME_inhib"/>
    <property type="match status" value="1"/>
</dbReference>
<dbReference type="EMBL" id="JBAMMX010000007">
    <property type="protein sequence ID" value="KAK6936329.1"/>
    <property type="molecule type" value="Genomic_DNA"/>
</dbReference>
<evidence type="ECO:0000313" key="3">
    <source>
        <dbReference type="Proteomes" id="UP001370490"/>
    </source>
</evidence>
<name>A0AAN8ZD88_9MAGN</name>
<keyword evidence="3" id="KW-1185">Reference proteome</keyword>
<dbReference type="AlphaFoldDB" id="A0AAN8ZD88"/>
<dbReference type="InterPro" id="IPR035513">
    <property type="entry name" value="Invertase/methylesterase_inhib"/>
</dbReference>
<dbReference type="PANTHER" id="PTHR31707">
    <property type="entry name" value="PECTINESTERASE"/>
    <property type="match status" value="1"/>
</dbReference>
<evidence type="ECO:0000259" key="1">
    <source>
        <dbReference type="SMART" id="SM00856"/>
    </source>
</evidence>
<evidence type="ECO:0000313" key="2">
    <source>
        <dbReference type="EMBL" id="KAK6936329.1"/>
    </source>
</evidence>
<dbReference type="Pfam" id="PF04043">
    <property type="entry name" value="PMEI"/>
    <property type="match status" value="1"/>
</dbReference>
<proteinExistence type="predicted"/>
<feature type="domain" description="Pectinesterase inhibitor" evidence="1">
    <location>
        <begin position="35"/>
        <end position="186"/>
    </location>
</feature>
<dbReference type="SUPFAM" id="SSF101148">
    <property type="entry name" value="Plant invertase/pectin methylesterase inhibitor"/>
    <property type="match status" value="1"/>
</dbReference>
<organism evidence="2 3">
    <name type="scientific">Dillenia turbinata</name>
    <dbReference type="NCBI Taxonomy" id="194707"/>
    <lineage>
        <taxon>Eukaryota</taxon>
        <taxon>Viridiplantae</taxon>
        <taxon>Streptophyta</taxon>
        <taxon>Embryophyta</taxon>
        <taxon>Tracheophyta</taxon>
        <taxon>Spermatophyta</taxon>
        <taxon>Magnoliopsida</taxon>
        <taxon>eudicotyledons</taxon>
        <taxon>Gunneridae</taxon>
        <taxon>Pentapetalae</taxon>
        <taxon>Dilleniales</taxon>
        <taxon>Dilleniaceae</taxon>
        <taxon>Dillenia</taxon>
    </lineage>
</organism>
<dbReference type="Gene3D" id="1.20.140.40">
    <property type="entry name" value="Invertase/pectin methylesterase inhibitor family protein"/>
    <property type="match status" value="1"/>
</dbReference>
<dbReference type="CDD" id="cd15798">
    <property type="entry name" value="PMEI-like_3"/>
    <property type="match status" value="1"/>
</dbReference>
<comment type="caution">
    <text evidence="2">The sequence shown here is derived from an EMBL/GenBank/DDBJ whole genome shotgun (WGS) entry which is preliminary data.</text>
</comment>
<sequence length="228" mass="26375">MSISKLSYFIIVYVYLSFFPSNQVCSSHEHESEPPGDDSMAWWCSTTPHPEPCKYFLGSSPHHFKPPKHKTEFREMLILVAMDRVFDAWQHARNLQPNTTSRRLKGAWNDCVSLHYDAIIQLNRTLHGLYRTKKNCTDFDAQTWLSAALTNLEVCRIGSMELNVSHFISPIFAYNGTQLVSNSLAINKGLMEVDSYFEEREGFPIWSTFISNSRSLSYMRLLYLPFVQ</sequence>
<accession>A0AAN8ZD88</accession>
<gene>
    <name evidence="2" type="ORF">RJ641_033359</name>
</gene>
<dbReference type="Proteomes" id="UP001370490">
    <property type="component" value="Unassembled WGS sequence"/>
</dbReference>
<dbReference type="SMART" id="SM00856">
    <property type="entry name" value="PMEI"/>
    <property type="match status" value="1"/>
</dbReference>